<keyword evidence="2" id="KW-1185">Reference proteome</keyword>
<gene>
    <name evidence="1" type="ORF">GO499_04120</name>
</gene>
<protein>
    <submittedName>
        <fullName evidence="1">Molecular chaperone Hsp90</fullName>
    </submittedName>
</protein>
<dbReference type="Gene3D" id="3.30.565.10">
    <property type="entry name" value="Histidine kinase-like ATPase, C-terminal domain"/>
    <property type="match status" value="1"/>
</dbReference>
<accession>A0A6P1SYY6</accession>
<evidence type="ECO:0000313" key="2">
    <source>
        <dbReference type="Proteomes" id="UP000464495"/>
    </source>
</evidence>
<dbReference type="Pfam" id="PF13589">
    <property type="entry name" value="HATPase_c_3"/>
    <property type="match status" value="1"/>
</dbReference>
<dbReference type="Proteomes" id="UP000464495">
    <property type="component" value="Chromosome"/>
</dbReference>
<name>A0A6P1SYY6_9RHOB</name>
<sequence>MRKRVSGERRMTEAARIDDEGFDETEIFVGKDVLELLSSSMYVNPLSIFREYVQNATDAIDDAVASGLLSSIDEGRIEINLDHIDRRVVIRDNGKGLSNKDFPARMLSFGASEKRGTDARGFRGVGRLSGLGYVQQLVFRSRAKGDTKVLEATWDGRIVKRMLAKNDSEADLRTIVREAVTLKKLEPEDYPAHFFEVELIKPRRIANDRLLNEIEIEAFVSQVCPCPFSPEFSYGQEIATLLKAHGRAGKSYQIHINGAEEPVCRPYRDYVEYSDTKKASLRSLKTFEIESIDGEPAAVGWLIHHDYQGAIPSAQGVRGLRARVGNIQVGHDRLFLEVFPEDRFCSWTIGEVHVLDGRVVPNGRRDEFESNMHLDNIIAHLRPVGAEVARECRVSSQKRNRLKTFELAADKIYEKLDVLKQGAVSARFAKSIKAEIGTLLAEMRKAVEFDLFEDEDRRAMLGRLASIEKAVDARTTKAEGDIFESLPASKRATYKEVFDLIYDCSVNQVAAKSLIDRMLDRLSRL</sequence>
<dbReference type="KEGG" id="amaq:GO499_04120"/>
<proteinExistence type="predicted"/>
<dbReference type="AlphaFoldDB" id="A0A6P1SYY6"/>
<reference evidence="1 2" key="1">
    <citation type="submission" date="2019-12" db="EMBL/GenBank/DDBJ databases">
        <title>Complete genome sequence of Algicella marina strain 9Alg 56(T) isolated from the red alga Tichocarpus crinitus.</title>
        <authorList>
            <person name="Kim S.-G."/>
            <person name="Nedashkovskaya O.I."/>
        </authorList>
    </citation>
    <scope>NUCLEOTIDE SEQUENCE [LARGE SCALE GENOMIC DNA]</scope>
    <source>
        <strain evidence="1 2">9Alg 56</strain>
    </source>
</reference>
<dbReference type="EMBL" id="CP046620">
    <property type="protein sequence ID" value="QHQ34426.1"/>
    <property type="molecule type" value="Genomic_DNA"/>
</dbReference>
<dbReference type="InterPro" id="IPR036890">
    <property type="entry name" value="HATPase_C_sf"/>
</dbReference>
<evidence type="ECO:0000313" key="1">
    <source>
        <dbReference type="EMBL" id="QHQ34426.1"/>
    </source>
</evidence>
<organism evidence="1 2">
    <name type="scientific">Algicella marina</name>
    <dbReference type="NCBI Taxonomy" id="2683284"/>
    <lineage>
        <taxon>Bacteria</taxon>
        <taxon>Pseudomonadati</taxon>
        <taxon>Pseudomonadota</taxon>
        <taxon>Alphaproteobacteria</taxon>
        <taxon>Rhodobacterales</taxon>
        <taxon>Paracoccaceae</taxon>
        <taxon>Algicella</taxon>
    </lineage>
</organism>
<dbReference type="SUPFAM" id="SSF55874">
    <property type="entry name" value="ATPase domain of HSP90 chaperone/DNA topoisomerase II/histidine kinase"/>
    <property type="match status" value="1"/>
</dbReference>